<dbReference type="RefSeq" id="WP_097206850.1">
    <property type="nucleotide sequence ID" value="NZ_JACHXB010000001.1"/>
</dbReference>
<gene>
    <name evidence="4" type="ORF">SAMN06893097_105209</name>
</gene>
<evidence type="ECO:0000313" key="5">
    <source>
        <dbReference type="Proteomes" id="UP000219514"/>
    </source>
</evidence>
<protein>
    <recommendedName>
        <fullName evidence="3">DUF6779 domain-containing protein</fullName>
    </recommendedName>
</protein>
<dbReference type="OrthoDB" id="5197180at2"/>
<keyword evidence="2" id="KW-0812">Transmembrane</keyword>
<proteinExistence type="predicted"/>
<dbReference type="InterPro" id="IPR046706">
    <property type="entry name" value="DUF6779"/>
</dbReference>
<evidence type="ECO:0000313" key="4">
    <source>
        <dbReference type="EMBL" id="SNX96869.1"/>
    </source>
</evidence>
<feature type="region of interest" description="Disordered" evidence="1">
    <location>
        <begin position="269"/>
        <end position="391"/>
    </location>
</feature>
<keyword evidence="5" id="KW-1185">Reference proteome</keyword>
<feature type="compositionally biased region" description="Low complexity" evidence="1">
    <location>
        <begin position="330"/>
        <end position="345"/>
    </location>
</feature>
<name>A0A285ECN1_9ACTN</name>
<evidence type="ECO:0000256" key="1">
    <source>
        <dbReference type="SAM" id="MobiDB-lite"/>
    </source>
</evidence>
<sequence>MRDDARTGRSRTLRTGSPALRGLGLATGFVLAVVATVVVFLTDDPQVLRLAVVGAAWAFVLAALSAPRRGGGEVADRGELAAVEREAAEREAELRLAYELELEREVAARREVELRVENDVRRETEQAMRTELDALRGALARVAELRRDMAQVAELRRDIAALGELRAGLSRLGDLRGDLAQLAELRADVGQLRTELSEQLSGEMLVERIMLRTQSIRSVPGTTESPATRTIDAVGWSQPAATAAFATVTPPPPPLDWLAERELVAPEEIDSARRSRHAAAADSPQVPAHPPVAAGDPEQRRRRTDQPHRRPPVPAEQPTELRPAVRPDQPAGSAWSPAPAAPEEPVQGTTRLAEILAESGTAPSSGGRRRRRHREDDDSDDVLSRVLRRDT</sequence>
<accession>A0A285ECN1</accession>
<keyword evidence="2" id="KW-1133">Transmembrane helix</keyword>
<organism evidence="4 5">
    <name type="scientific">Geodermatophilus sabuli</name>
    <dbReference type="NCBI Taxonomy" id="1564158"/>
    <lineage>
        <taxon>Bacteria</taxon>
        <taxon>Bacillati</taxon>
        <taxon>Actinomycetota</taxon>
        <taxon>Actinomycetes</taxon>
        <taxon>Geodermatophilales</taxon>
        <taxon>Geodermatophilaceae</taxon>
        <taxon>Geodermatophilus</taxon>
    </lineage>
</organism>
<dbReference type="AlphaFoldDB" id="A0A285ECN1"/>
<feature type="transmembrane region" description="Helical" evidence="2">
    <location>
        <begin position="20"/>
        <end position="41"/>
    </location>
</feature>
<dbReference type="EMBL" id="OBDO01000005">
    <property type="protein sequence ID" value="SNX96869.1"/>
    <property type="molecule type" value="Genomic_DNA"/>
</dbReference>
<keyword evidence="2" id="KW-0472">Membrane</keyword>
<dbReference type="Proteomes" id="UP000219514">
    <property type="component" value="Unassembled WGS sequence"/>
</dbReference>
<feature type="domain" description="DUF6779" evidence="3">
    <location>
        <begin position="48"/>
        <end position="152"/>
    </location>
</feature>
<dbReference type="Pfam" id="PF20570">
    <property type="entry name" value="DUF6779"/>
    <property type="match status" value="1"/>
</dbReference>
<evidence type="ECO:0000256" key="2">
    <source>
        <dbReference type="SAM" id="Phobius"/>
    </source>
</evidence>
<evidence type="ECO:0000259" key="3">
    <source>
        <dbReference type="Pfam" id="PF20570"/>
    </source>
</evidence>
<reference evidence="4 5" key="1">
    <citation type="submission" date="2017-09" db="EMBL/GenBank/DDBJ databases">
        <authorList>
            <person name="Ehlers B."/>
            <person name="Leendertz F.H."/>
        </authorList>
    </citation>
    <scope>NUCLEOTIDE SEQUENCE [LARGE SCALE GENOMIC DNA]</scope>
    <source>
        <strain evidence="4 5">DSM 46844</strain>
    </source>
</reference>